<organism evidence="2 3">
    <name type="scientific">Eiseniibacteriota bacterium</name>
    <dbReference type="NCBI Taxonomy" id="2212470"/>
    <lineage>
        <taxon>Bacteria</taxon>
        <taxon>Candidatus Eiseniibacteriota</taxon>
    </lineage>
</organism>
<name>A0A956SBM0_UNCEI</name>
<feature type="signal peptide" evidence="1">
    <location>
        <begin position="1"/>
        <end position="18"/>
    </location>
</feature>
<sequence>MPRIRLLLIGCLLTLVLAAGCGGDDDKSTNPGGSGNATAPADWVGRWAGTETTGDCTNLMSGALSFGGGEVDTFSICDDESVDDGLPEEYSIDCNVTWNDTQLNYNCTGNVSVFGCTVSLDFEGSATKNGNQVTTSSRTDIQYSSTCEQPDECLVSSGVYTRISNEPLESECGGLGDGGDGGGGGGGGSDALSFDVSGNGVDYTYVPYQLYLVSTGGYYVLGSAYIGGTETVSTFVLSIPQAQIGSLPQTICVSSDNEDCAMAEYTEAIGGSAGFLEKVTGTVTITELTATSMAGTFSISGEITGGASGSRSLSNGSFDVTITGAAARFHHTHFPWEK</sequence>
<gene>
    <name evidence="2" type="ORF">KDA27_02255</name>
</gene>
<dbReference type="AlphaFoldDB" id="A0A956SBM0"/>
<reference evidence="2" key="1">
    <citation type="submission" date="2020-04" db="EMBL/GenBank/DDBJ databases">
        <authorList>
            <person name="Zhang T."/>
        </authorList>
    </citation>
    <scope>NUCLEOTIDE SEQUENCE</scope>
    <source>
        <strain evidence="2">HKST-UBA02</strain>
    </source>
</reference>
<evidence type="ECO:0000313" key="2">
    <source>
        <dbReference type="EMBL" id="MCA9754597.1"/>
    </source>
</evidence>
<proteinExistence type="predicted"/>
<accession>A0A956SBM0</accession>
<keyword evidence="1" id="KW-0732">Signal</keyword>
<reference evidence="2" key="2">
    <citation type="journal article" date="2021" name="Microbiome">
        <title>Successional dynamics and alternative stable states in a saline activated sludge microbial community over 9 years.</title>
        <authorList>
            <person name="Wang Y."/>
            <person name="Ye J."/>
            <person name="Ju F."/>
            <person name="Liu L."/>
            <person name="Boyd J.A."/>
            <person name="Deng Y."/>
            <person name="Parks D.H."/>
            <person name="Jiang X."/>
            <person name="Yin X."/>
            <person name="Woodcroft B.J."/>
            <person name="Tyson G.W."/>
            <person name="Hugenholtz P."/>
            <person name="Polz M.F."/>
            <person name="Zhang T."/>
        </authorList>
    </citation>
    <scope>NUCLEOTIDE SEQUENCE</scope>
    <source>
        <strain evidence="2">HKST-UBA02</strain>
    </source>
</reference>
<protein>
    <recommendedName>
        <fullName evidence="4">Lipoprotein</fullName>
    </recommendedName>
</protein>
<dbReference type="PROSITE" id="PS51257">
    <property type="entry name" value="PROKAR_LIPOPROTEIN"/>
    <property type="match status" value="1"/>
</dbReference>
<evidence type="ECO:0000256" key="1">
    <source>
        <dbReference type="SAM" id="SignalP"/>
    </source>
</evidence>
<dbReference type="Proteomes" id="UP000739538">
    <property type="component" value="Unassembled WGS sequence"/>
</dbReference>
<evidence type="ECO:0000313" key="3">
    <source>
        <dbReference type="Proteomes" id="UP000739538"/>
    </source>
</evidence>
<dbReference type="EMBL" id="JAGQHS010000006">
    <property type="protein sequence ID" value="MCA9754597.1"/>
    <property type="molecule type" value="Genomic_DNA"/>
</dbReference>
<feature type="chain" id="PRO_5037326500" description="Lipoprotein" evidence="1">
    <location>
        <begin position="19"/>
        <end position="338"/>
    </location>
</feature>
<comment type="caution">
    <text evidence="2">The sequence shown here is derived from an EMBL/GenBank/DDBJ whole genome shotgun (WGS) entry which is preliminary data.</text>
</comment>
<evidence type="ECO:0008006" key="4">
    <source>
        <dbReference type="Google" id="ProtNLM"/>
    </source>
</evidence>